<evidence type="ECO:0000256" key="3">
    <source>
        <dbReference type="ARBA" id="ARBA00022448"/>
    </source>
</evidence>
<keyword evidence="7 8" id="KW-0472">Membrane</keyword>
<reference evidence="9 10" key="1">
    <citation type="submission" date="2016-06" db="EMBL/GenBank/DDBJ databases">
        <title>Three novel species with peptidoglycan cell walls form the new genus Lacunisphaera gen. nov. in the family Opitutaceae of the verrucomicrobial subdivision 4.</title>
        <authorList>
            <person name="Rast P."/>
            <person name="Gloeckner I."/>
            <person name="Jogler M."/>
            <person name="Boedeker C."/>
            <person name="Jeske O."/>
            <person name="Wiegand S."/>
            <person name="Reinhardt R."/>
            <person name="Schumann P."/>
            <person name="Rohde M."/>
            <person name="Spring S."/>
            <person name="Gloeckner F.O."/>
            <person name="Jogler C."/>
        </authorList>
    </citation>
    <scope>NUCLEOTIDE SEQUENCE [LARGE SCALE GENOMIC DNA]</scope>
    <source>
        <strain evidence="9 10">IG16b</strain>
    </source>
</reference>
<organism evidence="9 10">
    <name type="scientific">Lacunisphaera limnophila</name>
    <dbReference type="NCBI Taxonomy" id="1838286"/>
    <lineage>
        <taxon>Bacteria</taxon>
        <taxon>Pseudomonadati</taxon>
        <taxon>Verrucomicrobiota</taxon>
        <taxon>Opitutia</taxon>
        <taxon>Opitutales</taxon>
        <taxon>Opitutaceae</taxon>
        <taxon>Lacunisphaera</taxon>
    </lineage>
</organism>
<dbReference type="InterPro" id="IPR018043">
    <property type="entry name" value="Na/Gal_symport_CS"/>
</dbReference>
<comment type="subcellular location">
    <subcellularLocation>
        <location evidence="1">Cell membrane</location>
        <topology evidence="1">Multi-pass membrane protein</topology>
    </subcellularLocation>
</comment>
<feature type="transmembrane region" description="Helical" evidence="8">
    <location>
        <begin position="92"/>
        <end position="112"/>
    </location>
</feature>
<comment type="similarity">
    <text evidence="2">Belongs to the sodium:galactoside symporter (TC 2.A.2) family.</text>
</comment>
<feature type="transmembrane region" description="Helical" evidence="8">
    <location>
        <begin position="41"/>
        <end position="64"/>
    </location>
</feature>
<feature type="transmembrane region" description="Helical" evidence="8">
    <location>
        <begin position="194"/>
        <end position="218"/>
    </location>
</feature>
<keyword evidence="5 8" id="KW-0812">Transmembrane</keyword>
<dbReference type="PANTHER" id="PTHR11328:SF24">
    <property type="entry name" value="MAJOR FACILITATOR SUPERFAMILY (MFS) PROFILE DOMAIN-CONTAINING PROTEIN"/>
    <property type="match status" value="1"/>
</dbReference>
<dbReference type="InterPro" id="IPR039672">
    <property type="entry name" value="MFS_2"/>
</dbReference>
<dbReference type="RefSeq" id="WP_083270053.1">
    <property type="nucleotide sequence ID" value="NZ_CP016094.1"/>
</dbReference>
<dbReference type="GO" id="GO:0008643">
    <property type="term" value="P:carbohydrate transport"/>
    <property type="evidence" value="ECO:0007669"/>
    <property type="project" value="InterPro"/>
</dbReference>
<dbReference type="SUPFAM" id="SSF103473">
    <property type="entry name" value="MFS general substrate transporter"/>
    <property type="match status" value="1"/>
</dbReference>
<dbReference type="Gene3D" id="1.20.1250.20">
    <property type="entry name" value="MFS general substrate transporter like domains"/>
    <property type="match status" value="2"/>
</dbReference>
<evidence type="ECO:0000256" key="8">
    <source>
        <dbReference type="SAM" id="Phobius"/>
    </source>
</evidence>
<feature type="transmembrane region" description="Helical" evidence="8">
    <location>
        <begin position="432"/>
        <end position="453"/>
    </location>
</feature>
<keyword evidence="6 8" id="KW-1133">Transmembrane helix</keyword>
<keyword evidence="3" id="KW-0813">Transport</keyword>
<feature type="transmembrane region" description="Helical" evidence="8">
    <location>
        <begin position="118"/>
        <end position="137"/>
    </location>
</feature>
<dbReference type="EMBL" id="CP016094">
    <property type="protein sequence ID" value="AOS43557.1"/>
    <property type="molecule type" value="Genomic_DNA"/>
</dbReference>
<keyword evidence="4" id="KW-1003">Cell membrane</keyword>
<dbReference type="GO" id="GO:0015293">
    <property type="term" value="F:symporter activity"/>
    <property type="evidence" value="ECO:0007669"/>
    <property type="project" value="InterPro"/>
</dbReference>
<dbReference type="InterPro" id="IPR036259">
    <property type="entry name" value="MFS_trans_sf"/>
</dbReference>
<dbReference type="Pfam" id="PF13347">
    <property type="entry name" value="MFS_2"/>
    <property type="match status" value="1"/>
</dbReference>
<dbReference type="PATRIC" id="fig|1838286.3.peg.611"/>
<evidence type="ECO:0000256" key="5">
    <source>
        <dbReference type="ARBA" id="ARBA00022692"/>
    </source>
</evidence>
<sequence>MKPSPAPDATAPEDRVPLKTKVSYGLGGSVDMWGHWLYPNLAYPVFNIFLGLSPQLVGTALMLIRLVDALSDPLFGWLSDNARTRYGRRRPFILVGGICSAVGLPLLFFIPADWRGDIVFWWMLGTSLLFIPFVSCFNMPYQSLGNELTPDYHERTSVMAVKGMIQKIFEVAFFVGLPFTNLAMFTMADGKQNVLFGVQVFCAGLGVLMLFNTLMVFFNVKERYYAGVAARKQEKVGFKESIYETMKCRPFRLKMFAVLSFSLGTSMIGSLGYYATLYYVAGGDTKSGNNWNGLMGLSYMLGGFVGAPALAWVCRRLGKKPTVLFICGLGSAIYGATWFLYTPSLPWLQVFASASIAFTAAGYYMMDQTIGADIMDYDELNTGKRREGAFSACGSWMSKAGNAFGYFISGQVLGLTGFAADKAVQSPETIFWIRAMLAGIPILGLILVAIFMAQYPLTQQKMAEIRAQLEARRGKV</sequence>
<feature type="transmembrane region" description="Helical" evidence="8">
    <location>
        <begin position="403"/>
        <end position="420"/>
    </location>
</feature>
<dbReference type="PANTHER" id="PTHR11328">
    <property type="entry name" value="MAJOR FACILITATOR SUPERFAMILY DOMAIN-CONTAINING PROTEIN"/>
    <property type="match status" value="1"/>
</dbReference>
<dbReference type="Proteomes" id="UP000095228">
    <property type="component" value="Chromosome"/>
</dbReference>
<evidence type="ECO:0000256" key="6">
    <source>
        <dbReference type="ARBA" id="ARBA00022989"/>
    </source>
</evidence>
<accession>A0A1D8ARQ2</accession>
<evidence type="ECO:0000256" key="2">
    <source>
        <dbReference type="ARBA" id="ARBA00009617"/>
    </source>
</evidence>
<feature type="transmembrane region" description="Helical" evidence="8">
    <location>
        <begin position="168"/>
        <end position="188"/>
    </location>
</feature>
<dbReference type="GO" id="GO:0006814">
    <property type="term" value="P:sodium ion transport"/>
    <property type="evidence" value="ECO:0007669"/>
    <property type="project" value="InterPro"/>
</dbReference>
<dbReference type="OrthoDB" id="181905at2"/>
<dbReference type="PROSITE" id="PS00872">
    <property type="entry name" value="NA_GALACTOSIDE_SYMP"/>
    <property type="match status" value="1"/>
</dbReference>
<evidence type="ECO:0000256" key="1">
    <source>
        <dbReference type="ARBA" id="ARBA00004651"/>
    </source>
</evidence>
<feature type="transmembrane region" description="Helical" evidence="8">
    <location>
        <begin position="256"/>
        <end position="281"/>
    </location>
</feature>
<feature type="transmembrane region" description="Helical" evidence="8">
    <location>
        <begin position="293"/>
        <end position="314"/>
    </location>
</feature>
<protein>
    <submittedName>
        <fullName evidence="9">Glucuronide carrier protein</fullName>
    </submittedName>
</protein>
<proteinExistence type="inferred from homology"/>
<dbReference type="GO" id="GO:0005886">
    <property type="term" value="C:plasma membrane"/>
    <property type="evidence" value="ECO:0007669"/>
    <property type="project" value="UniProtKB-SubCell"/>
</dbReference>
<name>A0A1D8ARQ2_9BACT</name>
<feature type="transmembrane region" description="Helical" evidence="8">
    <location>
        <begin position="321"/>
        <end position="341"/>
    </location>
</feature>
<dbReference type="STRING" id="1838286.Verru16b_00604"/>
<dbReference type="KEGG" id="obg:Verru16b_00604"/>
<evidence type="ECO:0000313" key="10">
    <source>
        <dbReference type="Proteomes" id="UP000095228"/>
    </source>
</evidence>
<feature type="transmembrane region" description="Helical" evidence="8">
    <location>
        <begin position="347"/>
        <end position="366"/>
    </location>
</feature>
<evidence type="ECO:0000256" key="7">
    <source>
        <dbReference type="ARBA" id="ARBA00023136"/>
    </source>
</evidence>
<evidence type="ECO:0000313" key="9">
    <source>
        <dbReference type="EMBL" id="AOS43557.1"/>
    </source>
</evidence>
<dbReference type="AlphaFoldDB" id="A0A1D8ARQ2"/>
<gene>
    <name evidence="9" type="primary">uidB</name>
    <name evidence="9" type="ORF">Verru16b_00604</name>
</gene>
<keyword evidence="10" id="KW-1185">Reference proteome</keyword>
<evidence type="ECO:0000256" key="4">
    <source>
        <dbReference type="ARBA" id="ARBA00022475"/>
    </source>
</evidence>